<evidence type="ECO:0000313" key="6">
    <source>
        <dbReference type="Proteomes" id="UP000281738"/>
    </source>
</evidence>
<gene>
    <name evidence="5" type="ORF">EDD33_1438</name>
</gene>
<comment type="caution">
    <text evidence="5">The sequence shown here is derived from an EMBL/GenBank/DDBJ whole genome shotgun (WGS) entry which is preliminary data.</text>
</comment>
<feature type="modified residue" description="4-aspartylphosphate" evidence="2">
    <location>
        <position position="62"/>
    </location>
</feature>
<dbReference type="Proteomes" id="UP000281738">
    <property type="component" value="Unassembled WGS sequence"/>
</dbReference>
<dbReference type="GO" id="GO:0003677">
    <property type="term" value="F:DNA binding"/>
    <property type="evidence" value="ECO:0007669"/>
    <property type="project" value="UniProtKB-KW"/>
</dbReference>
<dbReference type="Pfam" id="PF00196">
    <property type="entry name" value="GerE"/>
    <property type="match status" value="1"/>
</dbReference>
<keyword evidence="6" id="KW-1185">Reference proteome</keyword>
<name>A0A3N2CSR3_9ACTN</name>
<dbReference type="CDD" id="cd06170">
    <property type="entry name" value="LuxR_C_like"/>
    <property type="match status" value="1"/>
</dbReference>
<organism evidence="5 6">
    <name type="scientific">Nocardioides aurantiacus</name>
    <dbReference type="NCBI Taxonomy" id="86796"/>
    <lineage>
        <taxon>Bacteria</taxon>
        <taxon>Bacillati</taxon>
        <taxon>Actinomycetota</taxon>
        <taxon>Actinomycetes</taxon>
        <taxon>Propionibacteriales</taxon>
        <taxon>Nocardioidaceae</taxon>
        <taxon>Nocardioides</taxon>
    </lineage>
</organism>
<evidence type="ECO:0000313" key="5">
    <source>
        <dbReference type="EMBL" id="ROR90592.1"/>
    </source>
</evidence>
<dbReference type="GO" id="GO:0006355">
    <property type="term" value="P:regulation of DNA-templated transcription"/>
    <property type="evidence" value="ECO:0007669"/>
    <property type="project" value="InterPro"/>
</dbReference>
<sequence>MSTPAPERTPGSDVVRVAIMNDYEVVVQGVHRMLEPFASRVQVVELDSGVPVSSPVDVLLYDAFTRERAVGPVAEVLATTAAPVVIYTWHLDPQLVQECLDLGVAGCLSKTSGADEVVDALEKVAAGSVVVSQAPEDAEATISAGDWPGRGLGLSARESEVLALIAQGLSNQEVASRAYLSINSVKTYIRSAYRKIGVQRRSQAVLWAVRHGFNPDETRTVLDPPGAVTGIR</sequence>
<accession>A0A3N2CSR3</accession>
<dbReference type="InterPro" id="IPR000792">
    <property type="entry name" value="Tscrpt_reg_LuxR_C"/>
</dbReference>
<dbReference type="InterPro" id="IPR039420">
    <property type="entry name" value="WalR-like"/>
</dbReference>
<dbReference type="SMART" id="SM00421">
    <property type="entry name" value="HTH_LUXR"/>
    <property type="match status" value="1"/>
</dbReference>
<evidence type="ECO:0000256" key="1">
    <source>
        <dbReference type="ARBA" id="ARBA00023125"/>
    </source>
</evidence>
<dbReference type="InterPro" id="IPR011006">
    <property type="entry name" value="CheY-like_superfamily"/>
</dbReference>
<dbReference type="EMBL" id="RKHO01000001">
    <property type="protein sequence ID" value="ROR90592.1"/>
    <property type="molecule type" value="Genomic_DNA"/>
</dbReference>
<feature type="domain" description="HTH luxR-type" evidence="3">
    <location>
        <begin position="148"/>
        <end position="212"/>
    </location>
</feature>
<dbReference type="InterPro" id="IPR001789">
    <property type="entry name" value="Sig_transdc_resp-reg_receiver"/>
</dbReference>
<dbReference type="RefSeq" id="WP_211332452.1">
    <property type="nucleotide sequence ID" value="NZ_RKHO01000001.1"/>
</dbReference>
<dbReference type="PRINTS" id="PR00038">
    <property type="entry name" value="HTHLUXR"/>
</dbReference>
<dbReference type="PROSITE" id="PS50110">
    <property type="entry name" value="RESPONSE_REGULATORY"/>
    <property type="match status" value="1"/>
</dbReference>
<protein>
    <submittedName>
        <fullName evidence="5">LuxR family two component transcriptional regulator</fullName>
    </submittedName>
</protein>
<dbReference type="PANTHER" id="PTHR43214">
    <property type="entry name" value="TWO-COMPONENT RESPONSE REGULATOR"/>
    <property type="match status" value="1"/>
</dbReference>
<evidence type="ECO:0000256" key="2">
    <source>
        <dbReference type="PROSITE-ProRule" id="PRU00169"/>
    </source>
</evidence>
<dbReference type="SUPFAM" id="SSF52172">
    <property type="entry name" value="CheY-like"/>
    <property type="match status" value="1"/>
</dbReference>
<dbReference type="AlphaFoldDB" id="A0A3N2CSR3"/>
<evidence type="ECO:0000259" key="3">
    <source>
        <dbReference type="PROSITE" id="PS50043"/>
    </source>
</evidence>
<dbReference type="Gene3D" id="3.40.50.2300">
    <property type="match status" value="1"/>
</dbReference>
<evidence type="ECO:0000259" key="4">
    <source>
        <dbReference type="PROSITE" id="PS50110"/>
    </source>
</evidence>
<dbReference type="SUPFAM" id="SSF46894">
    <property type="entry name" value="C-terminal effector domain of the bipartite response regulators"/>
    <property type="match status" value="1"/>
</dbReference>
<proteinExistence type="predicted"/>
<keyword evidence="2" id="KW-0597">Phosphoprotein</keyword>
<dbReference type="Gene3D" id="1.10.10.10">
    <property type="entry name" value="Winged helix-like DNA-binding domain superfamily/Winged helix DNA-binding domain"/>
    <property type="match status" value="1"/>
</dbReference>
<dbReference type="InterPro" id="IPR036388">
    <property type="entry name" value="WH-like_DNA-bd_sf"/>
</dbReference>
<dbReference type="PROSITE" id="PS50043">
    <property type="entry name" value="HTH_LUXR_2"/>
    <property type="match status" value="1"/>
</dbReference>
<dbReference type="InterPro" id="IPR016032">
    <property type="entry name" value="Sig_transdc_resp-reg_C-effctor"/>
</dbReference>
<dbReference type="GO" id="GO:0000160">
    <property type="term" value="P:phosphorelay signal transduction system"/>
    <property type="evidence" value="ECO:0007669"/>
    <property type="project" value="InterPro"/>
</dbReference>
<keyword evidence="1" id="KW-0238">DNA-binding</keyword>
<feature type="domain" description="Response regulatory" evidence="4">
    <location>
        <begin position="16"/>
        <end position="125"/>
    </location>
</feature>
<reference evidence="5 6" key="1">
    <citation type="submission" date="2018-11" db="EMBL/GenBank/DDBJ databases">
        <title>Sequencing the genomes of 1000 actinobacteria strains.</title>
        <authorList>
            <person name="Klenk H.-P."/>
        </authorList>
    </citation>
    <scope>NUCLEOTIDE SEQUENCE [LARGE SCALE GENOMIC DNA]</scope>
    <source>
        <strain evidence="5 6">DSM 12652</strain>
    </source>
</reference>